<proteinExistence type="predicted"/>
<dbReference type="AlphaFoldDB" id="A0A5S3YYD5"/>
<reference evidence="2 3" key="1">
    <citation type="submission" date="2017-12" db="EMBL/GenBank/DDBJ databases">
        <authorList>
            <person name="Paulsen S."/>
            <person name="Gram L.K."/>
        </authorList>
    </citation>
    <scope>NUCLEOTIDE SEQUENCE [LARGE SCALE GENOMIC DNA]</scope>
    <source>
        <strain evidence="2 3">S1189</strain>
    </source>
</reference>
<dbReference type="RefSeq" id="WP_138566028.1">
    <property type="nucleotide sequence ID" value="NZ_PNCM01000005.1"/>
</dbReference>
<dbReference type="OrthoDB" id="6306159at2"/>
<name>A0A5S3YYD5_9GAMM</name>
<comment type="caution">
    <text evidence="2">The sequence shown here is derived from an EMBL/GenBank/DDBJ whole genome shotgun (WGS) entry which is preliminary data.</text>
</comment>
<dbReference type="EMBL" id="PNCM01000005">
    <property type="protein sequence ID" value="TMP83738.1"/>
    <property type="molecule type" value="Genomic_DNA"/>
</dbReference>
<dbReference type="Proteomes" id="UP000307362">
    <property type="component" value="Unassembled WGS sequence"/>
</dbReference>
<evidence type="ECO:0000256" key="1">
    <source>
        <dbReference type="SAM" id="Coils"/>
    </source>
</evidence>
<accession>A0A5S3YYD5</accession>
<evidence type="ECO:0000313" key="2">
    <source>
        <dbReference type="EMBL" id="TMP83738.1"/>
    </source>
</evidence>
<gene>
    <name evidence="2" type="ORF">CWB73_00900</name>
</gene>
<organism evidence="2 3">
    <name type="scientific">Pseudoalteromonas phenolica</name>
    <dbReference type="NCBI Taxonomy" id="161398"/>
    <lineage>
        <taxon>Bacteria</taxon>
        <taxon>Pseudomonadati</taxon>
        <taxon>Pseudomonadota</taxon>
        <taxon>Gammaproteobacteria</taxon>
        <taxon>Alteromonadales</taxon>
        <taxon>Pseudoalteromonadaceae</taxon>
        <taxon>Pseudoalteromonas</taxon>
    </lineage>
</organism>
<reference evidence="3" key="2">
    <citation type="submission" date="2019-06" db="EMBL/GenBank/DDBJ databases">
        <title>Co-occurence of chitin degradation, pigmentation and bioactivity in marine Pseudoalteromonas.</title>
        <authorList>
            <person name="Sonnenschein E.C."/>
            <person name="Bech P.K."/>
        </authorList>
    </citation>
    <scope>NUCLEOTIDE SEQUENCE [LARGE SCALE GENOMIC DNA]</scope>
    <source>
        <strain evidence="3">S1189</strain>
    </source>
</reference>
<protein>
    <submittedName>
        <fullName evidence="2">Uncharacterized protein</fullName>
    </submittedName>
</protein>
<keyword evidence="1" id="KW-0175">Coiled coil</keyword>
<evidence type="ECO:0000313" key="3">
    <source>
        <dbReference type="Proteomes" id="UP000307362"/>
    </source>
</evidence>
<sequence>MSSNHSTITESLALVTMKANDLCNTVEDQLDVINEKLSSEEQRLSRTINNAKTQINNFIENDFKKEIPFYRISKNQELKVNGLLTPGTVGTPSNYSSRAGHYDFEIVAYTEHGVEPGNKHPEVQKMWNDLKSSVPKWNQPDFAIIRITAKDVADYPTDIKKSYSFYQWGITLNTDISYGTWIRAESGIVHFGYPSEETKVPTDGRWYERIIYGTDSNGGASYTVGPHFYLSKGASALIALPGVVAGRVPAGRWGYFERPIFEREQ</sequence>
<feature type="coiled-coil region" evidence="1">
    <location>
        <begin position="23"/>
        <end position="61"/>
    </location>
</feature>